<keyword evidence="1" id="KW-0812">Transmembrane</keyword>
<keyword evidence="1" id="KW-0472">Membrane</keyword>
<reference evidence="2" key="1">
    <citation type="journal article" date="2020" name="mSystems">
        <title>Genome- and Community-Level Interaction Insights into Carbon Utilization and Element Cycling Functions of Hydrothermarchaeota in Hydrothermal Sediment.</title>
        <authorList>
            <person name="Zhou Z."/>
            <person name="Liu Y."/>
            <person name="Xu W."/>
            <person name="Pan J."/>
            <person name="Luo Z.H."/>
            <person name="Li M."/>
        </authorList>
    </citation>
    <scope>NUCLEOTIDE SEQUENCE [LARGE SCALE GENOMIC DNA]</scope>
    <source>
        <strain evidence="2">SpSt-609</strain>
    </source>
</reference>
<name>A0A7C4VSX0_9BACT</name>
<protein>
    <submittedName>
        <fullName evidence="2">Uncharacterized protein</fullName>
    </submittedName>
</protein>
<feature type="transmembrane region" description="Helical" evidence="1">
    <location>
        <begin position="6"/>
        <end position="30"/>
    </location>
</feature>
<evidence type="ECO:0000313" key="2">
    <source>
        <dbReference type="EMBL" id="HGU40044.1"/>
    </source>
</evidence>
<dbReference type="AlphaFoldDB" id="A0A7C4VSX0"/>
<sequence>MFKRNFIYAVLLVLIVTLNTLGIASFQVIISIGNVSLSSLPDYSVVFFTGEPFVPIYVDGKQVGTTDASGYLVVRFEGPASYIAWAVSSSWQVSFERVYFTVEKTPKIVRLTPTVNGKLVVFSNTYPIHVYLKDGRYIGTVTDKSNELIIPQGNYEFVFSSPGYSDIVQSFTVHGRKENPIWLEFKEQPLNVEFKLVPEKFSPNGDWFEDETTIKIYSSKSASATLQIVDFSGKIVYNKELKLKPGANEIIWNGEGASDGKYRVILQVSDGKTAVQKESTVEVDRSQYTYRKEIVITLLVLSIAGIVYLVLTSK</sequence>
<dbReference type="EMBL" id="DSZY01000012">
    <property type="protein sequence ID" value="HGU40044.1"/>
    <property type="molecule type" value="Genomic_DNA"/>
</dbReference>
<organism evidence="2">
    <name type="scientific">Fervidobacterium thailandense</name>
    <dbReference type="NCBI Taxonomy" id="1008305"/>
    <lineage>
        <taxon>Bacteria</taxon>
        <taxon>Thermotogati</taxon>
        <taxon>Thermotogota</taxon>
        <taxon>Thermotogae</taxon>
        <taxon>Thermotogales</taxon>
        <taxon>Fervidobacteriaceae</taxon>
        <taxon>Fervidobacterium</taxon>
    </lineage>
</organism>
<keyword evidence="1" id="KW-1133">Transmembrane helix</keyword>
<accession>A0A7C4VSX0</accession>
<comment type="caution">
    <text evidence="2">The sequence shown here is derived from an EMBL/GenBank/DDBJ whole genome shotgun (WGS) entry which is preliminary data.</text>
</comment>
<gene>
    <name evidence="2" type="ORF">ENT77_02450</name>
</gene>
<feature type="transmembrane region" description="Helical" evidence="1">
    <location>
        <begin position="294"/>
        <end position="311"/>
    </location>
</feature>
<evidence type="ECO:0000256" key="1">
    <source>
        <dbReference type="SAM" id="Phobius"/>
    </source>
</evidence>
<proteinExistence type="predicted"/>